<organism evidence="1 2">
    <name type="scientific">Terrisporobacter muris</name>
    <dbReference type="NCBI Taxonomy" id="2963284"/>
    <lineage>
        <taxon>Bacteria</taxon>
        <taxon>Bacillati</taxon>
        <taxon>Bacillota</taxon>
        <taxon>Clostridia</taxon>
        <taxon>Peptostreptococcales</taxon>
        <taxon>Peptostreptococcaceae</taxon>
        <taxon>Terrisporobacter</taxon>
    </lineage>
</organism>
<proteinExistence type="predicted"/>
<keyword evidence="2" id="KW-1185">Reference proteome</keyword>
<feature type="non-terminal residue" evidence="1">
    <location>
        <position position="78"/>
    </location>
</feature>
<evidence type="ECO:0000313" key="2">
    <source>
        <dbReference type="Proteomes" id="UP001140817"/>
    </source>
</evidence>
<dbReference type="AlphaFoldDB" id="A0A9X2MF13"/>
<dbReference type="RefSeq" id="WP_257560911.1">
    <property type="nucleotide sequence ID" value="NZ_JANKBY010000521.1"/>
</dbReference>
<name>A0A9X2MF13_9FIRM</name>
<gene>
    <name evidence="1" type="ORF">NSA58_19960</name>
</gene>
<accession>A0A9X2MF13</accession>
<dbReference type="Proteomes" id="UP001140817">
    <property type="component" value="Unassembled WGS sequence"/>
</dbReference>
<reference evidence="1" key="1">
    <citation type="submission" date="2022-07" db="EMBL/GenBank/DDBJ databases">
        <title>Enhanced cultured diversity of the mouse gut microbiota enables custom-made synthetic communities.</title>
        <authorList>
            <person name="Afrizal A."/>
        </authorList>
    </citation>
    <scope>NUCLEOTIDE SEQUENCE</scope>
    <source>
        <strain evidence="1">DSM 29186</strain>
    </source>
</reference>
<sequence>MEIGIHIKESKIEFYESWNRYVNRNISNKNLRSDFIGILNNNKFILTYKNIKDTYPNYFGISLEGELIKYDDGYKILV</sequence>
<dbReference type="EMBL" id="JANKBY010000521">
    <property type="protein sequence ID" value="MCR1825041.1"/>
    <property type="molecule type" value="Genomic_DNA"/>
</dbReference>
<protein>
    <submittedName>
        <fullName evidence="1">Uncharacterized protein</fullName>
    </submittedName>
</protein>
<evidence type="ECO:0000313" key="1">
    <source>
        <dbReference type="EMBL" id="MCR1825041.1"/>
    </source>
</evidence>
<comment type="caution">
    <text evidence="1">The sequence shown here is derived from an EMBL/GenBank/DDBJ whole genome shotgun (WGS) entry which is preliminary data.</text>
</comment>